<gene>
    <name evidence="4" type="ORF">F511_06615</name>
</gene>
<dbReference type="PANTHER" id="PTHR46248:SF12">
    <property type="entry name" value="TERNARY COMPLEX FACTOR MIP1 LEUCINE-ZIPPER PROTEIN"/>
    <property type="match status" value="1"/>
</dbReference>
<evidence type="ECO:0000313" key="4">
    <source>
        <dbReference type="EMBL" id="KZV23091.1"/>
    </source>
</evidence>
<feature type="region of interest" description="Disordered" evidence="1">
    <location>
        <begin position="250"/>
        <end position="272"/>
    </location>
</feature>
<feature type="compositionally biased region" description="Basic and acidic residues" evidence="1">
    <location>
        <begin position="260"/>
        <end position="272"/>
    </location>
</feature>
<dbReference type="InterPro" id="IPR006869">
    <property type="entry name" value="DUF547"/>
</dbReference>
<feature type="compositionally biased region" description="Basic and acidic residues" evidence="1">
    <location>
        <begin position="22"/>
        <end position="38"/>
    </location>
</feature>
<reference evidence="4 5" key="1">
    <citation type="journal article" date="2015" name="Proc. Natl. Acad. Sci. U.S.A.">
        <title>The resurrection genome of Boea hygrometrica: A blueprint for survival of dehydration.</title>
        <authorList>
            <person name="Xiao L."/>
            <person name="Yang G."/>
            <person name="Zhang L."/>
            <person name="Yang X."/>
            <person name="Zhao S."/>
            <person name="Ji Z."/>
            <person name="Zhou Q."/>
            <person name="Hu M."/>
            <person name="Wang Y."/>
            <person name="Chen M."/>
            <person name="Xu Y."/>
            <person name="Jin H."/>
            <person name="Xiao X."/>
            <person name="Hu G."/>
            <person name="Bao F."/>
            <person name="Hu Y."/>
            <person name="Wan P."/>
            <person name="Li L."/>
            <person name="Deng X."/>
            <person name="Kuang T."/>
            <person name="Xiang C."/>
            <person name="Zhu J.K."/>
            <person name="Oliver M.J."/>
            <person name="He Y."/>
        </authorList>
    </citation>
    <scope>NUCLEOTIDE SEQUENCE [LARGE SCALE GENOMIC DNA]</scope>
    <source>
        <strain evidence="5">cv. XS01</strain>
    </source>
</reference>
<accession>A0A2Z7AMR7</accession>
<evidence type="ECO:0000259" key="2">
    <source>
        <dbReference type="Pfam" id="PF04784"/>
    </source>
</evidence>
<evidence type="ECO:0000313" key="5">
    <source>
        <dbReference type="Proteomes" id="UP000250235"/>
    </source>
</evidence>
<proteinExistence type="predicted"/>
<evidence type="ECO:0008006" key="6">
    <source>
        <dbReference type="Google" id="ProtNLM"/>
    </source>
</evidence>
<feature type="region of interest" description="Disordered" evidence="1">
    <location>
        <begin position="1"/>
        <end position="45"/>
    </location>
</feature>
<evidence type="ECO:0000259" key="3">
    <source>
        <dbReference type="Pfam" id="PF14389"/>
    </source>
</evidence>
<dbReference type="Pfam" id="PF04784">
    <property type="entry name" value="DUF547"/>
    <property type="match status" value="1"/>
</dbReference>
<dbReference type="OrthoDB" id="418495at2759"/>
<dbReference type="Proteomes" id="UP000250235">
    <property type="component" value="Unassembled WGS sequence"/>
</dbReference>
<sequence>MNGRVGTIVNSKNSPLFPQNGKKKEMDGGKLQKADKTRANRRRSARERKLALLEDVDNLKKKLRHEENVHRALERAFNRPLGALPRLPPYLPQYTLELLAEVAVLEEEVVRLEEQVVNFRQGLYQETVCLSSKKKADDLRLSSGKRHSRSLSQSEANLGSIVAQPVPRLSRSSTTRKSHRLIDIASSYSEITNGKPLQNIPALNIDDRFVKENGSSPDKKSMVIGNPVKRQQKTDSINSVNSLKMQNRIVEQAQESSRSSSDDHMESEENKTSEEILKCLINTFVRLSSSKGKTMDLESFSSLETRELRETKLESDFRDPYFNSSEFKKRDIGAYKLLYAVEAGSFDPNRKTNTSMYHRLKILLDKLASVKLDNLNHQQKLAFWINVYNSCIMNAFLEHGIPESPDMIVALAQKAATINVGGFVLTGIMIEHFILRLPYHLKYTCTKAWKKEEMKVFKEFGLEWSEPLVTFALSCGSWSSPAVRVYTASQIETELETAKRDYLQATVGISSSTNKLIVPKLLDWYLFDFAKDLDALLDWICLQLPDQLRNQAVKCLEAKGEEPLSKLVQFMPYNFTFRYLIYMPQMKINTRIQQS</sequence>
<protein>
    <recommendedName>
        <fullName evidence="6">Ternary complex factor MIP1 leucine-zipper domain-containing protein</fullName>
    </recommendedName>
</protein>
<dbReference type="Pfam" id="PF14389">
    <property type="entry name" value="Lzipper-MIP1"/>
    <property type="match status" value="1"/>
</dbReference>
<feature type="domain" description="Ternary complex factor MIP1 leucine-zipper" evidence="3">
    <location>
        <begin position="46"/>
        <end position="126"/>
    </location>
</feature>
<dbReference type="AlphaFoldDB" id="A0A2Z7AMR7"/>
<feature type="domain" description="DUF547" evidence="2">
    <location>
        <begin position="373"/>
        <end position="503"/>
    </location>
</feature>
<feature type="region of interest" description="Disordered" evidence="1">
    <location>
        <begin position="135"/>
        <end position="156"/>
    </location>
</feature>
<organism evidence="4 5">
    <name type="scientific">Dorcoceras hygrometricum</name>
    <dbReference type="NCBI Taxonomy" id="472368"/>
    <lineage>
        <taxon>Eukaryota</taxon>
        <taxon>Viridiplantae</taxon>
        <taxon>Streptophyta</taxon>
        <taxon>Embryophyta</taxon>
        <taxon>Tracheophyta</taxon>
        <taxon>Spermatophyta</taxon>
        <taxon>Magnoliopsida</taxon>
        <taxon>eudicotyledons</taxon>
        <taxon>Gunneridae</taxon>
        <taxon>Pentapetalae</taxon>
        <taxon>asterids</taxon>
        <taxon>lamiids</taxon>
        <taxon>Lamiales</taxon>
        <taxon>Gesneriaceae</taxon>
        <taxon>Didymocarpoideae</taxon>
        <taxon>Trichosporeae</taxon>
        <taxon>Loxocarpinae</taxon>
        <taxon>Dorcoceras</taxon>
    </lineage>
</organism>
<dbReference type="EMBL" id="KV013955">
    <property type="protein sequence ID" value="KZV23091.1"/>
    <property type="molecule type" value="Genomic_DNA"/>
</dbReference>
<dbReference type="InterPro" id="IPR025757">
    <property type="entry name" value="MIP1_Leuzipper"/>
</dbReference>
<evidence type="ECO:0000256" key="1">
    <source>
        <dbReference type="SAM" id="MobiDB-lite"/>
    </source>
</evidence>
<feature type="compositionally biased region" description="Polar residues" evidence="1">
    <location>
        <begin position="8"/>
        <end position="17"/>
    </location>
</feature>
<dbReference type="PANTHER" id="PTHR46248">
    <property type="entry name" value="EXPRESSED PROTEIN"/>
    <property type="match status" value="1"/>
</dbReference>
<keyword evidence="5" id="KW-1185">Reference proteome</keyword>
<name>A0A2Z7AMR7_9LAMI</name>